<dbReference type="PANTHER" id="PTHR33680:SF8">
    <property type="entry name" value="GRF ZINC FINGER _ ZINC KNUCKLE PROTEIN"/>
    <property type="match status" value="1"/>
</dbReference>
<keyword evidence="10" id="KW-1185">Reference proteome</keyword>
<gene>
    <name evidence="9" type="ORF">ISN44_As01g045930</name>
</gene>
<feature type="coiled-coil region" evidence="5">
    <location>
        <begin position="329"/>
        <end position="356"/>
    </location>
</feature>
<dbReference type="AlphaFoldDB" id="A0A8T2HC92"/>
<dbReference type="Pfam" id="PF00098">
    <property type="entry name" value="zf-CCHC"/>
    <property type="match status" value="1"/>
</dbReference>
<organism evidence="9 10">
    <name type="scientific">Arabidopsis suecica</name>
    <name type="common">Swedish thale-cress</name>
    <name type="synonym">Cardaminopsis suecica</name>
    <dbReference type="NCBI Taxonomy" id="45249"/>
    <lineage>
        <taxon>Eukaryota</taxon>
        <taxon>Viridiplantae</taxon>
        <taxon>Streptophyta</taxon>
        <taxon>Embryophyta</taxon>
        <taxon>Tracheophyta</taxon>
        <taxon>Spermatophyta</taxon>
        <taxon>Magnoliopsida</taxon>
        <taxon>eudicotyledons</taxon>
        <taxon>Gunneridae</taxon>
        <taxon>Pentapetalae</taxon>
        <taxon>rosids</taxon>
        <taxon>malvids</taxon>
        <taxon>Brassicales</taxon>
        <taxon>Brassicaceae</taxon>
        <taxon>Camelineae</taxon>
        <taxon>Arabidopsis</taxon>
    </lineage>
</organism>
<evidence type="ECO:0000259" key="7">
    <source>
        <dbReference type="PROSITE" id="PS50158"/>
    </source>
</evidence>
<feature type="region of interest" description="Disordered" evidence="6">
    <location>
        <begin position="509"/>
        <end position="559"/>
    </location>
</feature>
<feature type="domain" description="GRF-type" evidence="8">
    <location>
        <begin position="90"/>
        <end position="133"/>
    </location>
</feature>
<evidence type="ECO:0000256" key="5">
    <source>
        <dbReference type="SAM" id="Coils"/>
    </source>
</evidence>
<keyword evidence="5" id="KW-0175">Coiled coil</keyword>
<evidence type="ECO:0000256" key="6">
    <source>
        <dbReference type="SAM" id="MobiDB-lite"/>
    </source>
</evidence>
<protein>
    <submittedName>
        <fullName evidence="9">Zinc finger CCHC-type</fullName>
    </submittedName>
</protein>
<accession>A0A8T2HC92</accession>
<dbReference type="GO" id="GO:0003676">
    <property type="term" value="F:nucleic acid binding"/>
    <property type="evidence" value="ECO:0007669"/>
    <property type="project" value="InterPro"/>
</dbReference>
<feature type="region of interest" description="Disordered" evidence="6">
    <location>
        <begin position="403"/>
        <end position="459"/>
    </location>
</feature>
<feature type="compositionally biased region" description="Basic and acidic residues" evidence="6">
    <location>
        <begin position="444"/>
        <end position="453"/>
    </location>
</feature>
<keyword evidence="3" id="KW-0862">Zinc</keyword>
<dbReference type="InterPro" id="IPR001878">
    <property type="entry name" value="Znf_CCHC"/>
</dbReference>
<dbReference type="SMART" id="SM00343">
    <property type="entry name" value="ZnF_C2HC"/>
    <property type="match status" value="1"/>
</dbReference>
<dbReference type="PROSITE" id="PS51999">
    <property type="entry name" value="ZF_GRF"/>
    <property type="match status" value="2"/>
</dbReference>
<comment type="caution">
    <text evidence="9">The sequence shown here is derived from an EMBL/GenBank/DDBJ whole genome shotgun (WGS) entry which is preliminary data.</text>
</comment>
<dbReference type="OrthoDB" id="2425403at2759"/>
<evidence type="ECO:0000256" key="1">
    <source>
        <dbReference type="ARBA" id="ARBA00022723"/>
    </source>
</evidence>
<feature type="compositionally biased region" description="Low complexity" evidence="6">
    <location>
        <begin position="428"/>
        <end position="443"/>
    </location>
</feature>
<dbReference type="EMBL" id="JAEFBJ010000001">
    <property type="protein sequence ID" value="KAG7657528.1"/>
    <property type="molecule type" value="Genomic_DNA"/>
</dbReference>
<evidence type="ECO:0000313" key="9">
    <source>
        <dbReference type="EMBL" id="KAG7657528.1"/>
    </source>
</evidence>
<dbReference type="InterPro" id="IPR010666">
    <property type="entry name" value="Znf_GRF"/>
</dbReference>
<proteinExistence type="predicted"/>
<dbReference type="Proteomes" id="UP000694251">
    <property type="component" value="Chromosome 1"/>
</dbReference>
<name>A0A8T2HC92_ARASU</name>
<dbReference type="PANTHER" id="PTHR33680">
    <property type="entry name" value="OS07G0190500 PROTEIN"/>
    <property type="match status" value="1"/>
</dbReference>
<reference evidence="9 10" key="1">
    <citation type="submission" date="2020-12" db="EMBL/GenBank/DDBJ databases">
        <title>Concerted genomic and epigenomic changes stabilize Arabidopsis allopolyploids.</title>
        <authorList>
            <person name="Chen Z."/>
        </authorList>
    </citation>
    <scope>NUCLEOTIDE SEQUENCE [LARGE SCALE GENOMIC DNA]</scope>
    <source>
        <strain evidence="9">As9502</strain>
        <tissue evidence="9">Leaf</tissue>
    </source>
</reference>
<evidence type="ECO:0000256" key="3">
    <source>
        <dbReference type="ARBA" id="ARBA00022833"/>
    </source>
</evidence>
<keyword evidence="1" id="KW-0479">Metal-binding</keyword>
<feature type="compositionally biased region" description="Basic and acidic residues" evidence="6">
    <location>
        <begin position="509"/>
        <end position="539"/>
    </location>
</feature>
<evidence type="ECO:0000256" key="2">
    <source>
        <dbReference type="ARBA" id="ARBA00022771"/>
    </source>
</evidence>
<evidence type="ECO:0000313" key="10">
    <source>
        <dbReference type="Proteomes" id="UP000694251"/>
    </source>
</evidence>
<sequence length="559" mass="61626">MSSGDCFHCHQPGHWAKNCPLKTTTKPTAAAAPSPPDIHCPCNAGPCNTVTSKTEKNPNRRFYTCPSCGYFKWCDQVSIKSEPLSVLPTCPCGAGPCKRVTFIHGPNTQRSYFACCVKKGLGDCGFFKWEDGESLLHETELDSDGNVKRNRLGVVVELELNPASSSESNTLGNRIVDTLPVNPVTVGKESIPVFAGFNDQGSVSNSIVPSFDLITLYDDAVRLETKEPVLPSVAPKHLDTQVETLCGNALEAVESSSQNTSDLVLNANNKPEHIHQRAATSGETEASYSGSSSMMVLIEQYKSEKLYLESISMKHVEALTAYTGSYKQLESLRDRAHSLKKQLLEVEKQVKLCEAETSEFAASVQEVSGEMAKSQKKMVEIAGKVAKETVRLRDKSDLVDRSLDRIGQTDRQTDRIGQTDRTDRSSDGSDGTGRSSDGTGWTDRSSDEMDREKCSRKHKDKCIRTHPRVPHGCNLTDKGRKYQEWVRNVIHHIGSTSRSPSCIYLLSHGETDQRSVRPKGDSTDKQRESPLWEPMDKTDVGPASKPKADGRKISWASLR</sequence>
<feature type="domain" description="GRF-type" evidence="8">
    <location>
        <begin position="40"/>
        <end position="77"/>
    </location>
</feature>
<evidence type="ECO:0000256" key="4">
    <source>
        <dbReference type="PROSITE-ProRule" id="PRU00047"/>
    </source>
</evidence>
<dbReference type="Pfam" id="PF06839">
    <property type="entry name" value="Zn_ribbon_GRF"/>
    <property type="match status" value="2"/>
</dbReference>
<dbReference type="GO" id="GO:0008270">
    <property type="term" value="F:zinc ion binding"/>
    <property type="evidence" value="ECO:0007669"/>
    <property type="project" value="UniProtKB-KW"/>
</dbReference>
<feature type="compositionally biased region" description="Basic and acidic residues" evidence="6">
    <location>
        <begin position="403"/>
        <end position="427"/>
    </location>
</feature>
<keyword evidence="2 4" id="KW-0863">Zinc-finger</keyword>
<evidence type="ECO:0000259" key="8">
    <source>
        <dbReference type="PROSITE" id="PS51999"/>
    </source>
</evidence>
<dbReference type="PROSITE" id="PS50158">
    <property type="entry name" value="ZF_CCHC"/>
    <property type="match status" value="1"/>
</dbReference>
<feature type="domain" description="CCHC-type" evidence="7">
    <location>
        <begin position="6"/>
        <end position="20"/>
    </location>
</feature>